<dbReference type="GO" id="GO:0032259">
    <property type="term" value="P:methylation"/>
    <property type="evidence" value="ECO:0007669"/>
    <property type="project" value="UniProtKB-KW"/>
</dbReference>
<dbReference type="PANTHER" id="PTHR34203:SF15">
    <property type="entry name" value="SLL1173 PROTEIN"/>
    <property type="match status" value="1"/>
</dbReference>
<organism evidence="2 3">
    <name type="scientific">Fulvivirga sedimenti</name>
    <dbReference type="NCBI Taxonomy" id="2879465"/>
    <lineage>
        <taxon>Bacteria</taxon>
        <taxon>Pseudomonadati</taxon>
        <taxon>Bacteroidota</taxon>
        <taxon>Cytophagia</taxon>
        <taxon>Cytophagales</taxon>
        <taxon>Fulvivirgaceae</taxon>
        <taxon>Fulvivirga</taxon>
    </lineage>
</organism>
<dbReference type="InterPro" id="IPR052514">
    <property type="entry name" value="SAM-dependent_MTase"/>
</dbReference>
<gene>
    <name evidence="2" type="ORF">LDX50_26050</name>
</gene>
<reference evidence="2" key="1">
    <citation type="submission" date="2021-09" db="EMBL/GenBank/DDBJ databases">
        <title>Fulvivirga sp. isolated from coastal sediment.</title>
        <authorList>
            <person name="Yu H."/>
        </authorList>
    </citation>
    <scope>NUCLEOTIDE SEQUENCE</scope>
    <source>
        <strain evidence="2">1062</strain>
    </source>
</reference>
<dbReference type="InterPro" id="IPR029063">
    <property type="entry name" value="SAM-dependent_MTases_sf"/>
</dbReference>
<evidence type="ECO:0000259" key="1">
    <source>
        <dbReference type="Pfam" id="PF05050"/>
    </source>
</evidence>
<dbReference type="AlphaFoldDB" id="A0A9X1KYY0"/>
<dbReference type="Gene3D" id="3.40.50.150">
    <property type="entry name" value="Vaccinia Virus protein VP39"/>
    <property type="match status" value="1"/>
</dbReference>
<dbReference type="SUPFAM" id="SSF53335">
    <property type="entry name" value="S-adenosyl-L-methionine-dependent methyltransferases"/>
    <property type="match status" value="1"/>
</dbReference>
<dbReference type="Proteomes" id="UP001139409">
    <property type="component" value="Unassembled WGS sequence"/>
</dbReference>
<dbReference type="EMBL" id="JAIXNE010000006">
    <property type="protein sequence ID" value="MCA6078363.1"/>
    <property type="molecule type" value="Genomic_DNA"/>
</dbReference>
<evidence type="ECO:0000313" key="2">
    <source>
        <dbReference type="EMBL" id="MCA6078363.1"/>
    </source>
</evidence>
<name>A0A9X1KYY0_9BACT</name>
<protein>
    <submittedName>
        <fullName evidence="2">FkbM family methyltransferase</fullName>
    </submittedName>
</protein>
<keyword evidence="2" id="KW-0808">Transferase</keyword>
<comment type="caution">
    <text evidence="2">The sequence shown here is derived from an EMBL/GenBank/DDBJ whole genome shotgun (WGS) entry which is preliminary data.</text>
</comment>
<keyword evidence="3" id="KW-1185">Reference proteome</keyword>
<proteinExistence type="predicted"/>
<dbReference type="GO" id="GO:0008168">
    <property type="term" value="F:methyltransferase activity"/>
    <property type="evidence" value="ECO:0007669"/>
    <property type="project" value="UniProtKB-KW"/>
</dbReference>
<dbReference type="Pfam" id="PF05050">
    <property type="entry name" value="Methyltransf_21"/>
    <property type="match status" value="1"/>
</dbReference>
<accession>A0A9X1KYY0</accession>
<dbReference type="InterPro" id="IPR006342">
    <property type="entry name" value="FkbM_mtfrase"/>
</dbReference>
<evidence type="ECO:0000313" key="3">
    <source>
        <dbReference type="Proteomes" id="UP001139409"/>
    </source>
</evidence>
<dbReference type="PANTHER" id="PTHR34203">
    <property type="entry name" value="METHYLTRANSFERASE, FKBM FAMILY PROTEIN"/>
    <property type="match status" value="1"/>
</dbReference>
<sequence length="286" mass="32180">MKNWVSATIKRLFSLRPLEGILRWVISYTGTDNFLIHLVPTNDMYPGGKLREVTIDGLTYKLDLASFNNWSIYWRITAELRPKNFLYDLVKEDDIIIDVGAHIGEVSMNMARKATRGKIYAIEGFPPTYERLVGHITANSFENIIPIQTGVGESVYHAEFSVNERNAGSNTIARSGGKSKTGIEINMLDNILEPYELNKIDLIKIDIEGFEVNALKGARGVISSFKPRLFVEMSDHTLRKQGTSAAELYHTIKKLGYTSVIDIRTSSPLNENSTFDNMHTDILAAF</sequence>
<feature type="domain" description="Methyltransferase FkbM" evidence="1">
    <location>
        <begin position="98"/>
        <end position="257"/>
    </location>
</feature>
<keyword evidence="2" id="KW-0489">Methyltransferase</keyword>
<dbReference type="NCBIfam" id="TIGR01444">
    <property type="entry name" value="fkbM_fam"/>
    <property type="match status" value="1"/>
</dbReference>
<dbReference type="RefSeq" id="WP_225699223.1">
    <property type="nucleotide sequence ID" value="NZ_JAIXNE010000006.1"/>
</dbReference>